<name>A0A8R1IQC8_CAEJA</name>
<evidence type="ECO:0000313" key="3">
    <source>
        <dbReference type="EnsemblMetazoa" id="CJA41063a.1"/>
    </source>
</evidence>
<feature type="region of interest" description="Disordered" evidence="1">
    <location>
        <begin position="22"/>
        <end position="85"/>
    </location>
</feature>
<evidence type="ECO:0000256" key="1">
    <source>
        <dbReference type="SAM" id="MobiDB-lite"/>
    </source>
</evidence>
<feature type="compositionally biased region" description="Basic and acidic residues" evidence="1">
    <location>
        <begin position="56"/>
        <end position="68"/>
    </location>
</feature>
<dbReference type="OMA" id="CELVFIT"/>
<dbReference type="Proteomes" id="UP000005237">
    <property type="component" value="Unassembled WGS sequence"/>
</dbReference>
<keyword evidence="4" id="KW-1185">Reference proteome</keyword>
<keyword evidence="2" id="KW-0732">Signal</keyword>
<accession>A0A8R1IQC8</accession>
<evidence type="ECO:0000313" key="4">
    <source>
        <dbReference type="Proteomes" id="UP000005237"/>
    </source>
</evidence>
<evidence type="ECO:0008006" key="5">
    <source>
        <dbReference type="Google" id="ProtNLM"/>
    </source>
</evidence>
<dbReference type="AlphaFoldDB" id="A0A8R1IQC8"/>
<feature type="signal peptide" evidence="2">
    <location>
        <begin position="1"/>
        <end position="19"/>
    </location>
</feature>
<sequence length="85" mass="9077">MFCELVFITTMFVAAMVQCAKKTSETSKMKSHSSERPNPGSNSGGAGAKDAVPKPAADREAEKTPREADDNETINDAKSDWGAVQ</sequence>
<protein>
    <recommendedName>
        <fullName evidence="5">Secreted protein</fullName>
    </recommendedName>
</protein>
<dbReference type="PANTHER" id="PTHR37439">
    <property type="entry name" value="PROTEIN CBG25991-RELATED"/>
    <property type="match status" value="1"/>
</dbReference>
<evidence type="ECO:0000256" key="2">
    <source>
        <dbReference type="SAM" id="SignalP"/>
    </source>
</evidence>
<dbReference type="PANTHER" id="PTHR37439:SF1">
    <property type="entry name" value="PROTEIN CBG18706"/>
    <property type="match status" value="1"/>
</dbReference>
<feature type="compositionally biased region" description="Basic and acidic residues" evidence="1">
    <location>
        <begin position="22"/>
        <end position="35"/>
    </location>
</feature>
<feature type="chain" id="PRO_5035817802" description="Secreted protein" evidence="2">
    <location>
        <begin position="20"/>
        <end position="85"/>
    </location>
</feature>
<organism evidence="3 4">
    <name type="scientific">Caenorhabditis japonica</name>
    <dbReference type="NCBI Taxonomy" id="281687"/>
    <lineage>
        <taxon>Eukaryota</taxon>
        <taxon>Metazoa</taxon>
        <taxon>Ecdysozoa</taxon>
        <taxon>Nematoda</taxon>
        <taxon>Chromadorea</taxon>
        <taxon>Rhabditida</taxon>
        <taxon>Rhabditina</taxon>
        <taxon>Rhabditomorpha</taxon>
        <taxon>Rhabditoidea</taxon>
        <taxon>Rhabditidae</taxon>
        <taxon>Peloderinae</taxon>
        <taxon>Caenorhabditis</taxon>
    </lineage>
</organism>
<reference evidence="3" key="2">
    <citation type="submission" date="2022-06" db="UniProtKB">
        <authorList>
            <consortium name="EnsemblMetazoa"/>
        </authorList>
    </citation>
    <scope>IDENTIFICATION</scope>
    <source>
        <strain evidence="3">DF5081</strain>
    </source>
</reference>
<proteinExistence type="predicted"/>
<reference evidence="4" key="1">
    <citation type="submission" date="2010-08" db="EMBL/GenBank/DDBJ databases">
        <authorList>
            <consortium name="Caenorhabditis japonica Sequencing Consortium"/>
            <person name="Wilson R.K."/>
        </authorList>
    </citation>
    <scope>NUCLEOTIDE SEQUENCE [LARGE SCALE GENOMIC DNA]</scope>
    <source>
        <strain evidence="4">DF5081</strain>
    </source>
</reference>
<dbReference type="EnsemblMetazoa" id="CJA41063a.1">
    <property type="protein sequence ID" value="CJA41063a.1"/>
    <property type="gene ID" value="WBGene00216911"/>
</dbReference>